<evidence type="ECO:0000313" key="1">
    <source>
        <dbReference type="EMBL" id="AIE99539.1"/>
    </source>
</evidence>
<proteinExistence type="predicted"/>
<reference evidence="1" key="1">
    <citation type="journal article" date="2014" name="Genome Biol. Evol.">
        <title>Pangenome evidence for extensive interdomain horizontal transfer affecting lineage core and shell genes in uncultured planktonic thaumarchaeota and euryarchaeota.</title>
        <authorList>
            <person name="Deschamps P."/>
            <person name="Zivanovic Y."/>
            <person name="Moreira D."/>
            <person name="Rodriguez-Valera F."/>
            <person name="Lopez-Garcia P."/>
        </authorList>
    </citation>
    <scope>NUCLEOTIDE SEQUENCE</scope>
</reference>
<accession>A0A075G857</accession>
<dbReference type="EMBL" id="KF900565">
    <property type="protein sequence ID" value="AIE99539.1"/>
    <property type="molecule type" value="Genomic_DNA"/>
</dbReference>
<name>A0A075G857_9EURY</name>
<sequence length="71" mass="7893">MLDRFTTECNQSLEEPYKGSERVEELVVPRGFMAVTECKTCGAQIRAEGLARSYGGHTIYCVTCGAQFHSE</sequence>
<organism evidence="1">
    <name type="scientific">uncultured marine group II/III euryarchaeote KM3_110_E06</name>
    <dbReference type="NCBI Taxonomy" id="1457852"/>
    <lineage>
        <taxon>Archaea</taxon>
        <taxon>Methanobacteriati</taxon>
        <taxon>Methanobacteriota</taxon>
        <taxon>environmental samples</taxon>
    </lineage>
</organism>
<protein>
    <submittedName>
        <fullName evidence="1">Uncharacterized protein</fullName>
    </submittedName>
</protein>
<dbReference type="AlphaFoldDB" id="A0A075G857"/>